<protein>
    <recommendedName>
        <fullName evidence="4">C2H2-type domain-containing protein</fullName>
    </recommendedName>
</protein>
<sequence length="321" mass="37802">MMENHGKGKPAWIKEEKEILEPLWRRENQGEPEPLFMKVDQEEPESQIKDEQEEIEPYQVKKELESLRIKAKQEEIEPPQIKEEWAEPKPPQIKDEQEESGPPEIKVEHEPDPPEIKVEHEEADPLQIKNEQEVLCMGLEKEQLELKQQTDTFAVNTTFKESYHWEPDANREILVQISSKSQNQNREMSNYQDSGSSSDEELNQNKRCQKTRDPSDTVDNPTTKRRKTTHMNDNLSSCKVCGKLFARTYLTEHMRIHTATMSSTQSLREFIRERLTAAAEEIFTEVDKTIVHYEEELDRLRLLETKLKPPINLQRIEQIHH</sequence>
<dbReference type="Gene3D" id="3.30.160.60">
    <property type="entry name" value="Classic Zinc Finger"/>
    <property type="match status" value="1"/>
</dbReference>
<name>A0ABU7BZM0_9TELE</name>
<accession>A0ABU7BZM0</accession>
<feature type="compositionally biased region" description="Basic and acidic residues" evidence="1">
    <location>
        <begin position="71"/>
        <end position="95"/>
    </location>
</feature>
<feature type="region of interest" description="Disordered" evidence="1">
    <location>
        <begin position="23"/>
        <end position="59"/>
    </location>
</feature>
<feature type="compositionally biased region" description="Basic and acidic residues" evidence="1">
    <location>
        <begin position="105"/>
        <end position="120"/>
    </location>
</feature>
<dbReference type="EMBL" id="JAHUTI010072341">
    <property type="protein sequence ID" value="MED6255922.1"/>
    <property type="molecule type" value="Genomic_DNA"/>
</dbReference>
<comment type="caution">
    <text evidence="2">The sequence shown here is derived from an EMBL/GenBank/DDBJ whole genome shotgun (WGS) entry which is preliminary data.</text>
</comment>
<feature type="region of interest" description="Disordered" evidence="1">
    <location>
        <begin position="180"/>
        <end position="231"/>
    </location>
</feature>
<keyword evidence="3" id="KW-1185">Reference proteome</keyword>
<dbReference type="InterPro" id="IPR036236">
    <property type="entry name" value="Znf_C2H2_sf"/>
</dbReference>
<proteinExistence type="predicted"/>
<evidence type="ECO:0000256" key="1">
    <source>
        <dbReference type="SAM" id="MobiDB-lite"/>
    </source>
</evidence>
<reference evidence="2 3" key="1">
    <citation type="submission" date="2021-07" db="EMBL/GenBank/DDBJ databases">
        <authorList>
            <person name="Palmer J.M."/>
        </authorList>
    </citation>
    <scope>NUCLEOTIDE SEQUENCE [LARGE SCALE GENOMIC DNA]</scope>
    <source>
        <strain evidence="2 3">AT_MEX2019</strain>
        <tissue evidence="2">Muscle</tissue>
    </source>
</reference>
<feature type="region of interest" description="Disordered" evidence="1">
    <location>
        <begin position="71"/>
        <end position="123"/>
    </location>
</feature>
<dbReference type="Proteomes" id="UP001345963">
    <property type="component" value="Unassembled WGS sequence"/>
</dbReference>
<gene>
    <name evidence="2" type="ORF">ATANTOWER_016927</name>
</gene>
<evidence type="ECO:0000313" key="2">
    <source>
        <dbReference type="EMBL" id="MED6255922.1"/>
    </source>
</evidence>
<evidence type="ECO:0000313" key="3">
    <source>
        <dbReference type="Proteomes" id="UP001345963"/>
    </source>
</evidence>
<evidence type="ECO:0008006" key="4">
    <source>
        <dbReference type="Google" id="ProtNLM"/>
    </source>
</evidence>
<organism evidence="2 3">
    <name type="scientific">Ataeniobius toweri</name>
    <dbReference type="NCBI Taxonomy" id="208326"/>
    <lineage>
        <taxon>Eukaryota</taxon>
        <taxon>Metazoa</taxon>
        <taxon>Chordata</taxon>
        <taxon>Craniata</taxon>
        <taxon>Vertebrata</taxon>
        <taxon>Euteleostomi</taxon>
        <taxon>Actinopterygii</taxon>
        <taxon>Neopterygii</taxon>
        <taxon>Teleostei</taxon>
        <taxon>Neoteleostei</taxon>
        <taxon>Acanthomorphata</taxon>
        <taxon>Ovalentaria</taxon>
        <taxon>Atherinomorphae</taxon>
        <taxon>Cyprinodontiformes</taxon>
        <taxon>Goodeidae</taxon>
        <taxon>Ataeniobius</taxon>
    </lineage>
</organism>
<dbReference type="SUPFAM" id="SSF57667">
    <property type="entry name" value="beta-beta-alpha zinc fingers"/>
    <property type="match status" value="1"/>
</dbReference>
<feature type="compositionally biased region" description="Polar residues" evidence="1">
    <location>
        <begin position="180"/>
        <end position="197"/>
    </location>
</feature>